<name>A0A7Z2ZRY7_9BURK</name>
<dbReference type="InterPro" id="IPR013424">
    <property type="entry name" value="Ice-binding_C"/>
</dbReference>
<dbReference type="NCBIfam" id="NF033554">
    <property type="entry name" value="floc_PepA"/>
    <property type="match status" value="1"/>
</dbReference>
<gene>
    <name evidence="3" type="primary">pepA</name>
    <name evidence="3" type="ORF">HH212_05930</name>
</gene>
<dbReference type="Proteomes" id="UP000502415">
    <property type="component" value="Chromosome"/>
</dbReference>
<dbReference type="EMBL" id="CP051685">
    <property type="protein sequence ID" value="QJD99619.1"/>
    <property type="molecule type" value="Genomic_DNA"/>
</dbReference>
<dbReference type="Pfam" id="PF07589">
    <property type="entry name" value="PEP-CTERM"/>
    <property type="match status" value="1"/>
</dbReference>
<evidence type="ECO:0000313" key="4">
    <source>
        <dbReference type="Proteomes" id="UP000502415"/>
    </source>
</evidence>
<evidence type="ECO:0000256" key="1">
    <source>
        <dbReference type="SAM" id="SignalP"/>
    </source>
</evidence>
<dbReference type="RefSeq" id="WP_169434582.1">
    <property type="nucleotide sequence ID" value="NZ_CP051685.1"/>
</dbReference>
<dbReference type="AlphaFoldDB" id="A0A7Z2ZRY7"/>
<evidence type="ECO:0000313" key="3">
    <source>
        <dbReference type="EMBL" id="QJD99619.1"/>
    </source>
</evidence>
<keyword evidence="1" id="KW-0732">Signal</keyword>
<dbReference type="KEGG" id="mfy:HH212_05930"/>
<evidence type="ECO:0000259" key="2">
    <source>
        <dbReference type="Pfam" id="PF07589"/>
    </source>
</evidence>
<dbReference type="NCBIfam" id="TIGR02595">
    <property type="entry name" value="PEP_CTERM"/>
    <property type="match status" value="1"/>
</dbReference>
<protein>
    <submittedName>
        <fullName evidence="3">Flocculation-associated PEP-CTERM protein PepA</fullName>
    </submittedName>
</protein>
<proteinExistence type="predicted"/>
<sequence>MNAVSKTVLACTATAAFLFAGASAGAAEFNQFTVQPVGTKAAFTADKITGNYSEVATFNGDGTFNVSLYWDAGQFVTNGGNIGLAARTTGLGTDYGLYAVYTASGTVNTVNGATTFTFVPGTGNLSLYLDLGAVTAVGATPSNGSSAFTFTGNETDVLLASGDPISGLGTLDPNLSTCGSNGINCGSVGSTTTFELTEVGKTFFVAPNPFYSLSFQSSHLNNFSPTGTQLINGSLDVVFNQSTDVPEPASLALLGLGLLGLGFARRRKS</sequence>
<feature type="signal peptide" evidence="1">
    <location>
        <begin position="1"/>
        <end position="26"/>
    </location>
</feature>
<accession>A0A7Z2ZRY7</accession>
<keyword evidence="4" id="KW-1185">Reference proteome</keyword>
<organism evidence="3 4">
    <name type="scientific">Massilia forsythiae</name>
    <dbReference type="NCBI Taxonomy" id="2728020"/>
    <lineage>
        <taxon>Bacteria</taxon>
        <taxon>Pseudomonadati</taxon>
        <taxon>Pseudomonadota</taxon>
        <taxon>Betaproteobacteria</taxon>
        <taxon>Burkholderiales</taxon>
        <taxon>Oxalobacteraceae</taxon>
        <taxon>Telluria group</taxon>
        <taxon>Massilia</taxon>
    </lineage>
</organism>
<feature type="chain" id="PRO_5031358538" evidence="1">
    <location>
        <begin position="27"/>
        <end position="269"/>
    </location>
</feature>
<feature type="domain" description="Ice-binding protein C-terminal" evidence="2">
    <location>
        <begin position="244"/>
        <end position="267"/>
    </location>
</feature>
<reference evidence="3 4" key="1">
    <citation type="submission" date="2020-04" db="EMBL/GenBank/DDBJ databases">
        <title>Genome sequencing of novel species.</title>
        <authorList>
            <person name="Heo J."/>
            <person name="Kim S.-J."/>
            <person name="Kim J.-S."/>
            <person name="Hong S.-B."/>
            <person name="Kwon S.-W."/>
        </authorList>
    </citation>
    <scope>NUCLEOTIDE SEQUENCE [LARGE SCALE GENOMIC DNA]</scope>
    <source>
        <strain evidence="3 4">GN2-R2</strain>
    </source>
</reference>